<dbReference type="InterPro" id="IPR051695">
    <property type="entry name" value="Phosphoglycerate_Mutase"/>
</dbReference>
<dbReference type="RefSeq" id="WP_366922398.1">
    <property type="nucleotide sequence ID" value="NZ_CP121694.1"/>
</dbReference>
<proteinExistence type="predicted"/>
<dbReference type="SMART" id="SM00855">
    <property type="entry name" value="PGAM"/>
    <property type="match status" value="1"/>
</dbReference>
<dbReference type="GO" id="GO:0043456">
    <property type="term" value="P:regulation of pentose-phosphate shunt"/>
    <property type="evidence" value="ECO:0007669"/>
    <property type="project" value="TreeGrafter"/>
</dbReference>
<evidence type="ECO:0000256" key="3">
    <source>
        <dbReference type="PIRSR" id="PIRSR613078-1"/>
    </source>
</evidence>
<gene>
    <name evidence="5" type="primary">cobC</name>
    <name evidence="5" type="ORF">MFMK1_002854</name>
</gene>
<dbReference type="PANTHER" id="PTHR46517:SF1">
    <property type="entry name" value="FRUCTOSE-2,6-BISPHOSPHATASE TIGAR"/>
    <property type="match status" value="1"/>
</dbReference>
<dbReference type="Gene3D" id="3.40.50.1240">
    <property type="entry name" value="Phosphoglycerate mutase-like"/>
    <property type="match status" value="1"/>
</dbReference>
<keyword evidence="6" id="KW-1185">Reference proteome</keyword>
<dbReference type="SUPFAM" id="SSF53254">
    <property type="entry name" value="Phosphoglycerate mutase-like"/>
    <property type="match status" value="1"/>
</dbReference>
<dbReference type="PIRSF" id="PIRSF000709">
    <property type="entry name" value="6PFK_2-Ptase"/>
    <property type="match status" value="1"/>
</dbReference>
<dbReference type="PANTHER" id="PTHR46517">
    <property type="entry name" value="FRUCTOSE-2,6-BISPHOSPHATASE TIGAR"/>
    <property type="match status" value="1"/>
</dbReference>
<dbReference type="InterPro" id="IPR013078">
    <property type="entry name" value="His_Pase_superF_clade-1"/>
</dbReference>
<dbReference type="InterPro" id="IPR017578">
    <property type="entry name" value="Ribazole_CobC"/>
</dbReference>
<feature type="binding site" evidence="4">
    <location>
        <begin position="8"/>
        <end position="15"/>
    </location>
    <ligand>
        <name>substrate</name>
    </ligand>
</feature>
<evidence type="ECO:0000256" key="1">
    <source>
        <dbReference type="ARBA" id="ARBA00022801"/>
    </source>
</evidence>
<dbReference type="GO" id="GO:0005829">
    <property type="term" value="C:cytosol"/>
    <property type="evidence" value="ECO:0007669"/>
    <property type="project" value="TreeGrafter"/>
</dbReference>
<reference evidence="5 6" key="1">
    <citation type="submission" date="2023-04" db="EMBL/GenBank/DDBJ databases">
        <authorList>
            <person name="Hsu D."/>
        </authorList>
    </citation>
    <scope>NUCLEOTIDE SEQUENCE [LARGE SCALE GENOMIC DNA]</scope>
    <source>
        <strain evidence="5 6">MK1</strain>
    </source>
</reference>
<sequence length="203" mass="23173">MLEMYLVRHGETLWNQDHKYQGHQDVPLSEVGRRQAKELAHWLKEVRYTAIYASDLSRAYDTAAAVADSRAIKVTADRRLREINFGTWEGRTFKEINKIFPDIVKQWMENPAEVNLPEGESFALVKKRAYQAVKDIVAKNEYAGKVAVFSHGATIRTILCSVLDLPLKAMWQIEQGNTAVNIIKFPKNHPPIISLLNSTCHLQ</sequence>
<dbReference type="EMBL" id="CP121694">
    <property type="protein sequence ID" value="WRO23008.1"/>
    <property type="molecule type" value="Genomic_DNA"/>
</dbReference>
<dbReference type="InterPro" id="IPR029033">
    <property type="entry name" value="His_PPase_superfam"/>
</dbReference>
<dbReference type="NCBIfam" id="TIGR03162">
    <property type="entry name" value="ribazole_cobC"/>
    <property type="match status" value="1"/>
</dbReference>
<feature type="binding site" evidence="4">
    <location>
        <position position="58"/>
    </location>
    <ligand>
        <name>substrate</name>
    </ligand>
</feature>
<evidence type="ECO:0000313" key="6">
    <source>
        <dbReference type="Proteomes" id="UP001329915"/>
    </source>
</evidence>
<dbReference type="CDD" id="cd07067">
    <property type="entry name" value="HP_PGM_like"/>
    <property type="match status" value="1"/>
</dbReference>
<evidence type="ECO:0000256" key="4">
    <source>
        <dbReference type="PIRSR" id="PIRSR613078-2"/>
    </source>
</evidence>
<dbReference type="PROSITE" id="PS00175">
    <property type="entry name" value="PG_MUTASE"/>
    <property type="match status" value="1"/>
</dbReference>
<name>A0AAU0UUR3_9FIRM</name>
<evidence type="ECO:0000313" key="5">
    <source>
        <dbReference type="EMBL" id="WRO23008.1"/>
    </source>
</evidence>
<dbReference type="InterPro" id="IPR001345">
    <property type="entry name" value="PG/BPGM_mutase_AS"/>
</dbReference>
<organism evidence="5 6">
    <name type="scientific">Metallumcola ferriviriculae</name>
    <dbReference type="NCBI Taxonomy" id="3039180"/>
    <lineage>
        <taxon>Bacteria</taxon>
        <taxon>Bacillati</taxon>
        <taxon>Bacillota</taxon>
        <taxon>Clostridia</taxon>
        <taxon>Neomoorellales</taxon>
        <taxon>Desulfitibacteraceae</taxon>
        <taxon>Metallumcola</taxon>
    </lineage>
</organism>
<dbReference type="GO" id="GO:0043755">
    <property type="term" value="F:alpha-ribazole phosphatase activity"/>
    <property type="evidence" value="ECO:0007669"/>
    <property type="project" value="UniProtKB-UniRule"/>
</dbReference>
<dbReference type="GO" id="GO:0004331">
    <property type="term" value="F:fructose-2,6-bisphosphate 2-phosphatase activity"/>
    <property type="evidence" value="ECO:0007669"/>
    <property type="project" value="TreeGrafter"/>
</dbReference>
<dbReference type="Pfam" id="PF00300">
    <property type="entry name" value="His_Phos_1"/>
    <property type="match status" value="1"/>
</dbReference>
<dbReference type="GO" id="GO:0045820">
    <property type="term" value="P:negative regulation of glycolytic process"/>
    <property type="evidence" value="ECO:0007669"/>
    <property type="project" value="TreeGrafter"/>
</dbReference>
<accession>A0AAU0UUR3</accession>
<evidence type="ECO:0000256" key="2">
    <source>
        <dbReference type="NCBIfam" id="TIGR03162"/>
    </source>
</evidence>
<dbReference type="AlphaFoldDB" id="A0AAU0UUR3"/>
<dbReference type="GO" id="GO:0009236">
    <property type="term" value="P:cobalamin biosynthetic process"/>
    <property type="evidence" value="ECO:0007669"/>
    <property type="project" value="UniProtKB-UniRule"/>
</dbReference>
<feature type="active site" description="Tele-phosphohistidine intermediate" evidence="3">
    <location>
        <position position="9"/>
    </location>
</feature>
<dbReference type="KEGG" id="dbc:MFMK1_002854"/>
<dbReference type="EC" id="3.1.3.73" evidence="2"/>
<dbReference type="Proteomes" id="UP001329915">
    <property type="component" value="Chromosome"/>
</dbReference>
<keyword evidence="1" id="KW-0378">Hydrolase</keyword>
<feature type="active site" description="Proton donor/acceptor" evidence="3">
    <location>
        <position position="82"/>
    </location>
</feature>
<protein>
    <recommendedName>
        <fullName evidence="2">Alpha-ribazole phosphatase</fullName>
        <ecNumber evidence="2">3.1.3.73</ecNumber>
    </recommendedName>
</protein>